<evidence type="ECO:0000313" key="2">
    <source>
        <dbReference type="Proteomes" id="UP000072421"/>
    </source>
</evidence>
<dbReference type="PATRIC" id="fig|158899.10.peg.3813"/>
<gene>
    <name evidence="1" type="ORF">CFter6_3842</name>
</gene>
<dbReference type="Pfam" id="PF09694">
    <property type="entry name" value="Gcw_chp"/>
    <property type="match status" value="1"/>
</dbReference>
<sequence length="327" mass="35256">MFPFAAIACYHDIAKAQSTKQTIDIKMETYQRGVASMLQKFSKTRKISSYPWLAAAVAFSFQLPALAQTADSAAAKDAAATAPAAAAPASPFTANVTIASQYVSRGFRQTWGKPAIQGGVDYAHPSGLFAGTWMSSVSDHFIEGGSVEWDLYGGYTGTAGDFTYTGQIYYYLYPGAEASFAKTKYNYGEAVASLTYKWFNVKYWLTYTPDYFGYNSATLGIGSGQHSRGSGYLDLNGTFDLGSGYSLLLHYGNERVRNFSAYSFQDGKVALSKAFDGGWTVTGAVTKGWGKNGVYDRYTTGVLNSAGQAEVSNPLATTLVLSLTKTF</sequence>
<dbReference type="Proteomes" id="UP000072421">
    <property type="component" value="Chromosome"/>
</dbReference>
<dbReference type="AlphaFoldDB" id="A0A127PF84"/>
<dbReference type="NCBIfam" id="TIGR02001">
    <property type="entry name" value="gcw_chp"/>
    <property type="match status" value="1"/>
</dbReference>
<reference evidence="1 2" key="1">
    <citation type="submission" date="2015-11" db="EMBL/GenBank/DDBJ databases">
        <title>Exploring the genomic traits of fungus-feeding bacterial genus Collimonas.</title>
        <authorList>
            <person name="Song C."/>
            <person name="Schmidt R."/>
            <person name="de Jager V."/>
            <person name="Krzyzanowska D."/>
            <person name="Jongedijk E."/>
            <person name="Cankar K."/>
            <person name="Beekwilder J."/>
            <person name="van Veen A."/>
            <person name="de Boer W."/>
            <person name="van Veen J.A."/>
            <person name="Garbeva P."/>
        </authorList>
    </citation>
    <scope>NUCLEOTIDE SEQUENCE [LARGE SCALE GENOMIC DNA]</scope>
    <source>
        <strain evidence="1 2">Ter6</strain>
    </source>
</reference>
<name>A0A127PF84_9BURK</name>
<accession>A0A127PF84</accession>
<evidence type="ECO:0000313" key="1">
    <source>
        <dbReference type="EMBL" id="AMO96462.1"/>
    </source>
</evidence>
<evidence type="ECO:0008006" key="3">
    <source>
        <dbReference type="Google" id="ProtNLM"/>
    </source>
</evidence>
<protein>
    <recommendedName>
        <fullName evidence="3">Choline dehydrogenase</fullName>
    </recommendedName>
</protein>
<proteinExistence type="predicted"/>
<dbReference type="EMBL" id="CP013232">
    <property type="protein sequence ID" value="AMO96462.1"/>
    <property type="molecule type" value="Genomic_DNA"/>
</dbReference>
<organism evidence="1">
    <name type="scientific">Collimonas fungivorans</name>
    <dbReference type="NCBI Taxonomy" id="158899"/>
    <lineage>
        <taxon>Bacteria</taxon>
        <taxon>Pseudomonadati</taxon>
        <taxon>Pseudomonadota</taxon>
        <taxon>Betaproteobacteria</taxon>
        <taxon>Burkholderiales</taxon>
        <taxon>Oxalobacteraceae</taxon>
        <taxon>Collimonas</taxon>
    </lineage>
</organism>
<dbReference type="InterPro" id="IPR010239">
    <property type="entry name" value="CHP02001"/>
</dbReference>